<dbReference type="InterPro" id="IPR044618">
    <property type="entry name" value="NdhT-like"/>
</dbReference>
<dbReference type="EMBL" id="CAIY01000012">
    <property type="protein sequence ID" value="CCH66406.1"/>
    <property type="molecule type" value="Genomic_DNA"/>
</dbReference>
<dbReference type="SMART" id="SM00271">
    <property type="entry name" value="DnaJ"/>
    <property type="match status" value="1"/>
</dbReference>
<dbReference type="PANTHER" id="PTHR45283:SF1">
    <property type="entry name" value="NAD(P)H-QUINONE OXIDOREDUCTASE SUBUNIT T, CHLOROPLASTIC"/>
    <property type="match status" value="1"/>
</dbReference>
<dbReference type="OrthoDB" id="9779889at2"/>
<dbReference type="RefSeq" id="WP_008231827.1">
    <property type="nucleotide sequence ID" value="NZ_CAIY01000012.1"/>
</dbReference>
<dbReference type="AlphaFoldDB" id="M1X4M5"/>
<dbReference type="STRING" id="1165094.RINTHH_2510"/>
<feature type="domain" description="J" evidence="2">
    <location>
        <begin position="7"/>
        <end position="73"/>
    </location>
</feature>
<gene>
    <name evidence="3" type="ORF">RINTHH_2510</name>
</gene>
<evidence type="ECO:0000259" key="2">
    <source>
        <dbReference type="PROSITE" id="PS50076"/>
    </source>
</evidence>
<name>M1X4M5_9NOST</name>
<feature type="transmembrane region" description="Helical" evidence="1">
    <location>
        <begin position="115"/>
        <end position="138"/>
    </location>
</feature>
<keyword evidence="4" id="KW-1185">Reference proteome</keyword>
<dbReference type="Pfam" id="PF00226">
    <property type="entry name" value="DnaJ"/>
    <property type="match status" value="1"/>
</dbReference>
<dbReference type="CDD" id="cd06257">
    <property type="entry name" value="DnaJ"/>
    <property type="match status" value="1"/>
</dbReference>
<dbReference type="Proteomes" id="UP000053051">
    <property type="component" value="Unassembled WGS sequence"/>
</dbReference>
<keyword evidence="1" id="KW-1133">Transmembrane helix</keyword>
<keyword evidence="1" id="KW-0472">Membrane</keyword>
<dbReference type="PANTHER" id="PTHR45283">
    <property type="entry name" value="NAD(P)H-QUINONE OXIDOREDUCTASE SUBUNIT T, CHLOROPLASTIC"/>
    <property type="match status" value="1"/>
</dbReference>
<evidence type="ECO:0000313" key="3">
    <source>
        <dbReference type="EMBL" id="CCH66406.1"/>
    </source>
</evidence>
<evidence type="ECO:0000313" key="4">
    <source>
        <dbReference type="Proteomes" id="UP000053051"/>
    </source>
</evidence>
<dbReference type="PROSITE" id="PS50076">
    <property type="entry name" value="DNAJ_2"/>
    <property type="match status" value="1"/>
</dbReference>
<protein>
    <submittedName>
        <fullName evidence="3">DnaJ protein</fullName>
    </submittedName>
</protein>
<dbReference type="SUPFAM" id="SSF46565">
    <property type="entry name" value="Chaperone J-domain"/>
    <property type="match status" value="1"/>
</dbReference>
<proteinExistence type="predicted"/>
<reference evidence="3 4" key="1">
    <citation type="submission" date="2012-05" db="EMBL/GenBank/DDBJ databases">
        <authorList>
            <person name="Hilton J."/>
        </authorList>
    </citation>
    <scope>NUCLEOTIDE SEQUENCE [LARGE SCALE GENOMIC DNA]</scope>
    <source>
        <strain evidence="3 4">HH01</strain>
    </source>
</reference>
<organism evidence="3 4">
    <name type="scientific">Richelia intracellularis HH01</name>
    <dbReference type="NCBI Taxonomy" id="1165094"/>
    <lineage>
        <taxon>Bacteria</taxon>
        <taxon>Bacillati</taxon>
        <taxon>Cyanobacteriota</taxon>
        <taxon>Cyanophyceae</taxon>
        <taxon>Nostocales</taxon>
        <taxon>Nostocaceae</taxon>
        <taxon>Richelia</taxon>
    </lineage>
</organism>
<dbReference type="Gene3D" id="1.10.287.110">
    <property type="entry name" value="DnaJ domain"/>
    <property type="match status" value="1"/>
</dbReference>
<evidence type="ECO:0000256" key="1">
    <source>
        <dbReference type="SAM" id="Phobius"/>
    </source>
</evidence>
<keyword evidence="1" id="KW-0812">Transmembrane</keyword>
<dbReference type="InterPro" id="IPR036869">
    <property type="entry name" value="J_dom_sf"/>
</dbReference>
<comment type="caution">
    <text evidence="3">The sequence shown here is derived from an EMBL/GenBank/DDBJ whole genome shotgun (WGS) entry which is preliminary data.</text>
</comment>
<dbReference type="InterPro" id="IPR001623">
    <property type="entry name" value="DnaJ_domain"/>
</dbReference>
<reference evidence="4" key="2">
    <citation type="submission" date="2016-01" db="EMBL/GenBank/DDBJ databases">
        <title>Diatom-associated endosymboitic cyanobacterium lacks core nitrogen metabolism enzymes.</title>
        <authorList>
            <person name="Hilton J.A."/>
            <person name="Foster R.A."/>
            <person name="Tripp H.J."/>
            <person name="Carter B.J."/>
            <person name="Zehr J.P."/>
            <person name="Villareal T.A."/>
        </authorList>
    </citation>
    <scope>NUCLEOTIDE SEQUENCE [LARGE SCALE GENOMIC DNA]</scope>
    <source>
        <strain evidence="4">HH01</strain>
    </source>
</reference>
<accession>M1X4M5</accession>
<sequence>MHTSKPTYYNLLGLEPSASMLEIRCAYKRLSKCYHPDTTVLPISDATVKFQHLNEAYTTLMNLEDRYAYDLQIGYSKRGVIESPVSYHSSVFSGYYSIKSRCSDPSYRSLSSGEIFALFILSLTFLGCLMLVLVIGIIHSDLMLSAEFAPLSLNIQ</sequence>
<dbReference type="PRINTS" id="PR00625">
    <property type="entry name" value="JDOMAIN"/>
</dbReference>